<dbReference type="Proteomes" id="UP001526430">
    <property type="component" value="Unassembled WGS sequence"/>
</dbReference>
<feature type="chain" id="PRO_5046468251" description="UrcA family protein" evidence="1">
    <location>
        <begin position="19"/>
        <end position="107"/>
    </location>
</feature>
<gene>
    <name evidence="2" type="ORF">OF850_15915</name>
</gene>
<evidence type="ECO:0000256" key="1">
    <source>
        <dbReference type="SAM" id="SignalP"/>
    </source>
</evidence>
<evidence type="ECO:0000313" key="2">
    <source>
        <dbReference type="EMBL" id="MCW8087119.1"/>
    </source>
</evidence>
<organism evidence="2 3">
    <name type="scientific">Sabulicella glaciei</name>
    <dbReference type="NCBI Taxonomy" id="2984948"/>
    <lineage>
        <taxon>Bacteria</taxon>
        <taxon>Pseudomonadati</taxon>
        <taxon>Pseudomonadota</taxon>
        <taxon>Alphaproteobacteria</taxon>
        <taxon>Acetobacterales</taxon>
        <taxon>Acetobacteraceae</taxon>
        <taxon>Sabulicella</taxon>
    </lineage>
</organism>
<reference evidence="2 3" key="1">
    <citation type="submission" date="2022-10" db="EMBL/GenBank/DDBJ databases">
        <title>Roseococcus glaciei nov., sp. nov., isolated from glacier.</title>
        <authorList>
            <person name="Liu Q."/>
            <person name="Xin Y.-H."/>
        </authorList>
    </citation>
    <scope>NUCLEOTIDE SEQUENCE [LARGE SCALE GENOMIC DNA]</scope>
    <source>
        <strain evidence="2 3">MDT2-1-1</strain>
    </source>
</reference>
<protein>
    <recommendedName>
        <fullName evidence="4">UrcA family protein</fullName>
    </recommendedName>
</protein>
<dbReference type="RefSeq" id="WP_301591275.1">
    <property type="nucleotide sequence ID" value="NZ_JAPFQI010000014.1"/>
</dbReference>
<sequence>MTRALLAAWLMAVPVAWACDPAEMEAAMTEICRGATAGAAEAIEAARPHASAAEAQSLASGLARLERLCAEGDPVAASRSASLLARDAGRIEARASRAQTALLKDES</sequence>
<proteinExistence type="predicted"/>
<accession>A0ABT3NY80</accession>
<evidence type="ECO:0000313" key="3">
    <source>
        <dbReference type="Proteomes" id="UP001526430"/>
    </source>
</evidence>
<dbReference type="EMBL" id="JAPFQI010000014">
    <property type="protein sequence ID" value="MCW8087119.1"/>
    <property type="molecule type" value="Genomic_DNA"/>
</dbReference>
<comment type="caution">
    <text evidence="2">The sequence shown here is derived from an EMBL/GenBank/DDBJ whole genome shotgun (WGS) entry which is preliminary data.</text>
</comment>
<feature type="signal peptide" evidence="1">
    <location>
        <begin position="1"/>
        <end position="18"/>
    </location>
</feature>
<name>A0ABT3NY80_9PROT</name>
<keyword evidence="1" id="KW-0732">Signal</keyword>
<keyword evidence="3" id="KW-1185">Reference proteome</keyword>
<evidence type="ECO:0008006" key="4">
    <source>
        <dbReference type="Google" id="ProtNLM"/>
    </source>
</evidence>